<sequence>MVERLNIMDYSLLVGLHDITCGNKNNIREDILTAFQPDMKKLNRVPSNHKRENKVTVSELQKAVKPTDPLKLGPSSTKLSLDACSHCISVF</sequence>
<dbReference type="GO" id="GO:0005524">
    <property type="term" value="F:ATP binding"/>
    <property type="evidence" value="ECO:0007669"/>
    <property type="project" value="UniProtKB-UniRule"/>
</dbReference>
<keyword evidence="1" id="KW-0808">Transferase</keyword>
<dbReference type="OrthoDB" id="20783at2759"/>
<comment type="caution">
    <text evidence="3">The sequence shown here is derived from an EMBL/GenBank/DDBJ whole genome shotgun (WGS) entry which is preliminary data.</text>
</comment>
<organism evidence="3 4">
    <name type="scientific">Paraglomus occultum</name>
    <dbReference type="NCBI Taxonomy" id="144539"/>
    <lineage>
        <taxon>Eukaryota</taxon>
        <taxon>Fungi</taxon>
        <taxon>Fungi incertae sedis</taxon>
        <taxon>Mucoromycota</taxon>
        <taxon>Glomeromycotina</taxon>
        <taxon>Glomeromycetes</taxon>
        <taxon>Paraglomerales</taxon>
        <taxon>Paraglomeraceae</taxon>
        <taxon>Paraglomus</taxon>
    </lineage>
</organism>
<dbReference type="GO" id="GO:0046488">
    <property type="term" value="P:phosphatidylinositol metabolic process"/>
    <property type="evidence" value="ECO:0007669"/>
    <property type="project" value="UniProtKB-UniRule"/>
</dbReference>
<dbReference type="InterPro" id="IPR002498">
    <property type="entry name" value="PInositol-4-P-4/5-kinase_core"/>
</dbReference>
<protein>
    <submittedName>
        <fullName evidence="3">10227_t:CDS:1</fullName>
    </submittedName>
</protein>
<reference evidence="3" key="1">
    <citation type="submission" date="2021-06" db="EMBL/GenBank/DDBJ databases">
        <authorList>
            <person name="Kallberg Y."/>
            <person name="Tangrot J."/>
            <person name="Rosling A."/>
        </authorList>
    </citation>
    <scope>NUCLEOTIDE SEQUENCE</scope>
    <source>
        <strain evidence="3">IA702</strain>
    </source>
</reference>
<dbReference type="GO" id="GO:0052742">
    <property type="term" value="F:phosphatidylinositol kinase activity"/>
    <property type="evidence" value="ECO:0007669"/>
    <property type="project" value="InterPro"/>
</dbReference>
<dbReference type="Gene3D" id="3.30.810.10">
    <property type="entry name" value="2-Layer Sandwich"/>
    <property type="match status" value="1"/>
</dbReference>
<gene>
    <name evidence="3" type="ORF">POCULU_LOCUS5196</name>
</gene>
<dbReference type="Proteomes" id="UP000789572">
    <property type="component" value="Unassembled WGS sequence"/>
</dbReference>
<keyword evidence="1" id="KW-0547">Nucleotide-binding</keyword>
<dbReference type="InterPro" id="IPR027483">
    <property type="entry name" value="PInositol-4-P-4/5-kinase_C_sf"/>
</dbReference>
<dbReference type="Pfam" id="PF01504">
    <property type="entry name" value="PIP5K"/>
    <property type="match status" value="1"/>
</dbReference>
<dbReference type="SUPFAM" id="SSF56104">
    <property type="entry name" value="SAICAR synthase-like"/>
    <property type="match status" value="1"/>
</dbReference>
<keyword evidence="1" id="KW-0418">Kinase</keyword>
<dbReference type="EMBL" id="CAJVPJ010000760">
    <property type="protein sequence ID" value="CAG8554593.1"/>
    <property type="molecule type" value="Genomic_DNA"/>
</dbReference>
<evidence type="ECO:0000313" key="4">
    <source>
        <dbReference type="Proteomes" id="UP000789572"/>
    </source>
</evidence>
<dbReference type="AlphaFoldDB" id="A0A9N9FSJ9"/>
<keyword evidence="1" id="KW-0067">ATP-binding</keyword>
<feature type="domain" description="PIPK" evidence="2">
    <location>
        <begin position="1"/>
        <end position="91"/>
    </location>
</feature>
<evidence type="ECO:0000313" key="3">
    <source>
        <dbReference type="EMBL" id="CAG8554593.1"/>
    </source>
</evidence>
<evidence type="ECO:0000256" key="1">
    <source>
        <dbReference type="PROSITE-ProRule" id="PRU00781"/>
    </source>
</evidence>
<keyword evidence="4" id="KW-1185">Reference proteome</keyword>
<name>A0A9N9FSJ9_9GLOM</name>
<dbReference type="PROSITE" id="PS51455">
    <property type="entry name" value="PIPK"/>
    <property type="match status" value="1"/>
</dbReference>
<proteinExistence type="predicted"/>
<evidence type="ECO:0000259" key="2">
    <source>
        <dbReference type="PROSITE" id="PS51455"/>
    </source>
</evidence>
<accession>A0A9N9FSJ9</accession>